<protein>
    <submittedName>
        <fullName evidence="2">CXXC-20-CXXC protein</fullName>
    </submittedName>
</protein>
<keyword evidence="3" id="KW-1185">Reference proteome</keyword>
<gene>
    <name evidence="2" type="ORF">JOC48_000397</name>
</gene>
<dbReference type="EMBL" id="JAFBDR010000001">
    <property type="protein sequence ID" value="MBM7569928.1"/>
    <property type="molecule type" value="Genomic_DNA"/>
</dbReference>
<dbReference type="NCBIfam" id="TIGR04104">
    <property type="entry name" value="cxxc_20_cxxc"/>
    <property type="match status" value="1"/>
</dbReference>
<evidence type="ECO:0000256" key="1">
    <source>
        <dbReference type="SAM" id="Phobius"/>
    </source>
</evidence>
<organism evidence="2 3">
    <name type="scientific">Aquibacillus albus</name>
    <dbReference type="NCBI Taxonomy" id="1168171"/>
    <lineage>
        <taxon>Bacteria</taxon>
        <taxon>Bacillati</taxon>
        <taxon>Bacillota</taxon>
        <taxon>Bacilli</taxon>
        <taxon>Bacillales</taxon>
        <taxon>Bacillaceae</taxon>
        <taxon>Aquibacillus</taxon>
    </lineage>
</organism>
<evidence type="ECO:0000313" key="2">
    <source>
        <dbReference type="EMBL" id="MBM7569928.1"/>
    </source>
</evidence>
<dbReference type="Proteomes" id="UP001296943">
    <property type="component" value="Unassembled WGS sequence"/>
</dbReference>
<sequence length="95" mass="10828">MAIQKCKSCGYQFTWKEIQKAIRWTYKPLVCKKCGTTHVVTNKTRSLFGILFPLLAFAVVLSNISLLVGLLSILTIVIISILLFPYFAKYKVKKQ</sequence>
<name>A0ABS2MVV2_9BACI</name>
<accession>A0ABS2MVV2</accession>
<dbReference type="InterPro" id="IPR026369">
    <property type="entry name" value="CxxC_20_CxxC"/>
</dbReference>
<evidence type="ECO:0000313" key="3">
    <source>
        <dbReference type="Proteomes" id="UP001296943"/>
    </source>
</evidence>
<keyword evidence="1" id="KW-0472">Membrane</keyword>
<keyword evidence="1" id="KW-0812">Transmembrane</keyword>
<reference evidence="2 3" key="1">
    <citation type="submission" date="2021-01" db="EMBL/GenBank/DDBJ databases">
        <title>Genomic Encyclopedia of Type Strains, Phase IV (KMG-IV): sequencing the most valuable type-strain genomes for metagenomic binning, comparative biology and taxonomic classification.</title>
        <authorList>
            <person name="Goeker M."/>
        </authorList>
    </citation>
    <scope>NUCLEOTIDE SEQUENCE [LARGE SCALE GENOMIC DNA]</scope>
    <source>
        <strain evidence="2 3">DSM 23711</strain>
    </source>
</reference>
<proteinExistence type="predicted"/>
<keyword evidence="1" id="KW-1133">Transmembrane helix</keyword>
<dbReference type="RefSeq" id="WP_204497370.1">
    <property type="nucleotide sequence ID" value="NZ_JAFBDR010000001.1"/>
</dbReference>
<feature type="transmembrane region" description="Helical" evidence="1">
    <location>
        <begin position="70"/>
        <end position="88"/>
    </location>
</feature>
<feature type="transmembrane region" description="Helical" evidence="1">
    <location>
        <begin position="47"/>
        <end position="64"/>
    </location>
</feature>
<comment type="caution">
    <text evidence="2">The sequence shown here is derived from an EMBL/GenBank/DDBJ whole genome shotgun (WGS) entry which is preliminary data.</text>
</comment>